<accession>A0A4Z0M386</accession>
<dbReference type="GO" id="GO:0008233">
    <property type="term" value="F:peptidase activity"/>
    <property type="evidence" value="ECO:0007669"/>
    <property type="project" value="UniProtKB-KW"/>
</dbReference>
<gene>
    <name evidence="10" type="primary">xrtD</name>
    <name evidence="10" type="ORF">E4634_07465</name>
</gene>
<dbReference type="EC" id="3.4.22.-" evidence="10"/>
<evidence type="ECO:0000259" key="9">
    <source>
        <dbReference type="Pfam" id="PF11984"/>
    </source>
</evidence>
<organism evidence="10 11">
    <name type="scientific">Mangrovimicrobium sediminis</name>
    <dbReference type="NCBI Taxonomy" id="2562682"/>
    <lineage>
        <taxon>Bacteria</taxon>
        <taxon>Pseudomonadati</taxon>
        <taxon>Pseudomonadota</taxon>
        <taxon>Gammaproteobacteria</taxon>
        <taxon>Cellvibrionales</taxon>
        <taxon>Halieaceae</taxon>
        <taxon>Mangrovimicrobium</taxon>
    </lineage>
</organism>
<dbReference type="OrthoDB" id="9797363at2"/>
<dbReference type="EMBL" id="SRLE01000006">
    <property type="protein sequence ID" value="TGD73971.1"/>
    <property type="molecule type" value="Genomic_DNA"/>
</dbReference>
<dbReference type="Proteomes" id="UP000298050">
    <property type="component" value="Unassembled WGS sequence"/>
</dbReference>
<evidence type="ECO:0000256" key="3">
    <source>
        <dbReference type="ARBA" id="ARBA00022670"/>
    </source>
</evidence>
<evidence type="ECO:0000256" key="1">
    <source>
        <dbReference type="ARBA" id="ARBA00004651"/>
    </source>
</evidence>
<keyword evidence="4 8" id="KW-0812">Transmembrane</keyword>
<feature type="transmembrane region" description="Helical" evidence="8">
    <location>
        <begin position="40"/>
        <end position="57"/>
    </location>
</feature>
<keyword evidence="2" id="KW-1003">Cell membrane</keyword>
<proteinExistence type="predicted"/>
<evidence type="ECO:0000256" key="2">
    <source>
        <dbReference type="ARBA" id="ARBA00022475"/>
    </source>
</evidence>
<keyword evidence="6 8" id="KW-1133">Transmembrane helix</keyword>
<dbReference type="Pfam" id="PF09721">
    <property type="entry name" value="Exosortase_EpsH"/>
    <property type="match status" value="1"/>
</dbReference>
<reference evidence="10 11" key="1">
    <citation type="submission" date="2019-04" db="EMBL/GenBank/DDBJ databases">
        <title>Taxonomy of novel Haliea sp. from mangrove soil of West Coast of India.</title>
        <authorList>
            <person name="Verma A."/>
            <person name="Kumar P."/>
            <person name="Krishnamurthi S."/>
        </authorList>
    </citation>
    <scope>NUCLEOTIDE SEQUENCE [LARGE SCALE GENOMIC DNA]</scope>
    <source>
        <strain evidence="10 11">SAOS-164</strain>
    </source>
</reference>
<dbReference type="NCBIfam" id="TIGR02914">
    <property type="entry name" value="EpsI_fam"/>
    <property type="match status" value="1"/>
</dbReference>
<feature type="transmembrane region" description="Helical" evidence="8">
    <location>
        <begin position="304"/>
        <end position="325"/>
    </location>
</feature>
<feature type="transmembrane region" description="Helical" evidence="8">
    <location>
        <begin position="94"/>
        <end position="111"/>
    </location>
</feature>
<evidence type="ECO:0000256" key="6">
    <source>
        <dbReference type="ARBA" id="ARBA00022989"/>
    </source>
</evidence>
<dbReference type="GO" id="GO:0006508">
    <property type="term" value="P:proteolysis"/>
    <property type="evidence" value="ECO:0007669"/>
    <property type="project" value="UniProtKB-KW"/>
</dbReference>
<comment type="caution">
    <text evidence="10">The sequence shown here is derived from an EMBL/GenBank/DDBJ whole genome shotgun (WGS) entry which is preliminary data.</text>
</comment>
<evidence type="ECO:0000256" key="5">
    <source>
        <dbReference type="ARBA" id="ARBA00022801"/>
    </source>
</evidence>
<feature type="transmembrane region" description="Helical" evidence="8">
    <location>
        <begin position="246"/>
        <end position="265"/>
    </location>
</feature>
<dbReference type="AlphaFoldDB" id="A0A4Z0M386"/>
<keyword evidence="11" id="KW-1185">Reference proteome</keyword>
<feature type="transmembrane region" description="Helical" evidence="8">
    <location>
        <begin position="118"/>
        <end position="135"/>
    </location>
</feature>
<sequence length="511" mass="56383">MTRMDSVGLRFVMSLALAVALAVLCRDAVAVWAERIGEPRYSHVPLVQLLALYLIWIRRAHFGPGNPGAWVGVALVAAASCVLLVGVVSAIWSLIQYGLVLVLIGFFWTLFGARARIVAIPLLLLFMTVPLPYMLDVLLSGRMQLLSSDLGARFLRGLGVTVFLEGNLIDLGFYKLQVVEACSGLNYMYPLIVIGLLMAFLYQAPLAARLMLLVSTIPISILMNSLRIAIVGVLVKYVDSEAADGFLHYFEGWVIFLSCVLLLLLEVKLFNTLRGVEGGVMRSLSALPAVPPLPAAQAGCRFNLAPALAATGIIAVMAVLCVIFVRSDEQPRPRVDFVLFPMHIDGWSGRRFPFANNEDEMLGLSDYLLAEYTRGDQALGLYIGYTASQRRGFEPHSPKACLPGAGWEISEMTLETLPMPGGGQLKVTRLLIAHGQEQQIVYYWFRQRGQDLSNEYAMKLALLRDSITRNRTDGAIVRLRMPVQGSVASSERDLVDFLEQMYPLLPQYVPD</sequence>
<dbReference type="InterPro" id="IPR013426">
    <property type="entry name" value="EpsH-like"/>
</dbReference>
<protein>
    <submittedName>
        <fullName evidence="10">VPLPA-CTERM-specific exosortase XrtD</fullName>
        <ecNumber evidence="10">3.4.22.-</ecNumber>
    </submittedName>
</protein>
<feature type="transmembrane region" description="Helical" evidence="8">
    <location>
        <begin position="186"/>
        <end position="204"/>
    </location>
</feature>
<feature type="transmembrane region" description="Helical" evidence="8">
    <location>
        <begin position="210"/>
        <end position="234"/>
    </location>
</feature>
<evidence type="ECO:0000256" key="7">
    <source>
        <dbReference type="ARBA" id="ARBA00023136"/>
    </source>
</evidence>
<evidence type="ECO:0000256" key="4">
    <source>
        <dbReference type="ARBA" id="ARBA00022692"/>
    </source>
</evidence>
<evidence type="ECO:0000313" key="10">
    <source>
        <dbReference type="EMBL" id="TGD73971.1"/>
    </source>
</evidence>
<feature type="transmembrane region" description="Helical" evidence="8">
    <location>
        <begin position="69"/>
        <end position="88"/>
    </location>
</feature>
<dbReference type="Pfam" id="PF11984">
    <property type="entry name" value="DUF3485"/>
    <property type="match status" value="1"/>
</dbReference>
<evidence type="ECO:0000313" key="11">
    <source>
        <dbReference type="Proteomes" id="UP000298050"/>
    </source>
</evidence>
<keyword evidence="5 10" id="KW-0378">Hydrolase</keyword>
<dbReference type="NCBIfam" id="TIGR04178">
    <property type="entry name" value="exo_archaeo"/>
    <property type="match status" value="1"/>
</dbReference>
<dbReference type="InterPro" id="IPR026392">
    <property type="entry name" value="Exo/Archaeosortase_dom"/>
</dbReference>
<keyword evidence="7 8" id="KW-0472">Membrane</keyword>
<dbReference type="GO" id="GO:0005886">
    <property type="term" value="C:plasma membrane"/>
    <property type="evidence" value="ECO:0007669"/>
    <property type="project" value="UniProtKB-SubCell"/>
</dbReference>
<comment type="subcellular location">
    <subcellularLocation>
        <location evidence="1">Cell membrane</location>
        <topology evidence="1">Multi-pass membrane protein</topology>
    </subcellularLocation>
</comment>
<dbReference type="InterPro" id="IPR026491">
    <property type="entry name" value="ExosortD_VPLPA"/>
</dbReference>
<dbReference type="InterPro" id="IPR014263">
    <property type="entry name" value="Methanolan_biosynth_EpsI"/>
</dbReference>
<keyword evidence="3" id="KW-0645">Protease</keyword>
<feature type="domain" description="Methanolan biosynthesis EpsI" evidence="9">
    <location>
        <begin position="313"/>
        <end position="508"/>
    </location>
</feature>
<evidence type="ECO:0000256" key="8">
    <source>
        <dbReference type="SAM" id="Phobius"/>
    </source>
</evidence>
<feature type="transmembrane region" description="Helical" evidence="8">
    <location>
        <begin position="155"/>
        <end position="174"/>
    </location>
</feature>
<dbReference type="NCBIfam" id="TIGR02602">
    <property type="entry name" value="8TM_EpsH"/>
    <property type="match status" value="1"/>
</dbReference>
<dbReference type="NCBIfam" id="TIGR04152">
    <property type="entry name" value="exosort_VPLPA"/>
    <property type="match status" value="1"/>
</dbReference>
<dbReference type="InterPro" id="IPR019127">
    <property type="entry name" value="Exosortase"/>
</dbReference>
<name>A0A4Z0M386_9GAMM</name>